<dbReference type="InterPro" id="IPR002099">
    <property type="entry name" value="MutL/Mlh/PMS"/>
</dbReference>
<dbReference type="CDD" id="cd03484">
    <property type="entry name" value="MutL_Trans_hPMS_2_like"/>
    <property type="match status" value="1"/>
</dbReference>
<feature type="domain" description="DNA mismatch repair protein S5" evidence="5">
    <location>
        <begin position="218"/>
        <end position="338"/>
    </location>
</feature>
<feature type="compositionally biased region" description="Acidic residues" evidence="3">
    <location>
        <begin position="383"/>
        <end position="397"/>
    </location>
</feature>
<dbReference type="InterPro" id="IPR036890">
    <property type="entry name" value="HATPase_C_sf"/>
</dbReference>
<dbReference type="Gene3D" id="3.30.1540.20">
    <property type="entry name" value="MutL, C-terminal domain, dimerisation subdomain"/>
    <property type="match status" value="1"/>
</dbReference>
<feature type="compositionally biased region" description="Acidic residues" evidence="3">
    <location>
        <begin position="444"/>
        <end position="497"/>
    </location>
</feature>
<dbReference type="SUPFAM" id="SSF118116">
    <property type="entry name" value="DNA mismatch repair protein MutL"/>
    <property type="match status" value="1"/>
</dbReference>
<comment type="similarity">
    <text evidence="1">Belongs to the DNA mismatch repair MutL/HexB family.</text>
</comment>
<dbReference type="Pfam" id="PF08676">
    <property type="entry name" value="MutL_C"/>
    <property type="match status" value="1"/>
</dbReference>
<dbReference type="NCBIfam" id="TIGR00585">
    <property type="entry name" value="mutl"/>
    <property type="match status" value="1"/>
</dbReference>
<dbReference type="PANTHER" id="PTHR10073">
    <property type="entry name" value="DNA MISMATCH REPAIR PROTEIN MLH, PMS, MUTL"/>
    <property type="match status" value="1"/>
</dbReference>
<reference evidence="6 7" key="1">
    <citation type="submission" date="2024-01" db="EMBL/GenBank/DDBJ databases">
        <authorList>
            <consortium name="Genoscope - CEA"/>
            <person name="William W."/>
        </authorList>
    </citation>
    <scope>NUCLEOTIDE SEQUENCE [LARGE SCALE GENOMIC DNA]</scope>
    <source>
        <strain evidence="6 7">29B2s-10</strain>
    </source>
</reference>
<keyword evidence="2" id="KW-0227">DNA damage</keyword>
<evidence type="ECO:0000256" key="1">
    <source>
        <dbReference type="ARBA" id="ARBA00006082"/>
    </source>
</evidence>
<protein>
    <submittedName>
        <fullName evidence="6">DNA mismatch repair protein Pms1p</fullName>
    </submittedName>
</protein>
<dbReference type="Pfam" id="PF01119">
    <property type="entry name" value="DNA_mis_repair"/>
    <property type="match status" value="1"/>
</dbReference>
<evidence type="ECO:0000313" key="7">
    <source>
        <dbReference type="Proteomes" id="UP001497600"/>
    </source>
</evidence>
<dbReference type="Gene3D" id="3.30.565.10">
    <property type="entry name" value="Histidine kinase-like ATPase, C-terminal domain"/>
    <property type="match status" value="1"/>
</dbReference>
<dbReference type="Pfam" id="PF13589">
    <property type="entry name" value="HATPase_c_3"/>
    <property type="match status" value="1"/>
</dbReference>
<dbReference type="InterPro" id="IPR037198">
    <property type="entry name" value="MutL_C_sf"/>
</dbReference>
<evidence type="ECO:0000256" key="3">
    <source>
        <dbReference type="SAM" id="MobiDB-lite"/>
    </source>
</evidence>
<proteinExistence type="inferred from homology"/>
<name>A0ABP0EGL9_9ASCO</name>
<dbReference type="SUPFAM" id="SSF54211">
    <property type="entry name" value="Ribosomal protein S5 domain 2-like"/>
    <property type="match status" value="1"/>
</dbReference>
<evidence type="ECO:0000259" key="5">
    <source>
        <dbReference type="SMART" id="SM01340"/>
    </source>
</evidence>
<dbReference type="InterPro" id="IPR014790">
    <property type="entry name" value="MutL_C"/>
</dbReference>
<dbReference type="InterPro" id="IPR042121">
    <property type="entry name" value="MutL_C_regsub"/>
</dbReference>
<dbReference type="PANTHER" id="PTHR10073:SF52">
    <property type="entry name" value="MISMATCH REPAIR ENDONUCLEASE PMS2"/>
    <property type="match status" value="1"/>
</dbReference>
<keyword evidence="7" id="KW-1185">Reference proteome</keyword>
<dbReference type="Proteomes" id="UP001497600">
    <property type="component" value="Chromosome G"/>
</dbReference>
<dbReference type="SUPFAM" id="SSF55874">
    <property type="entry name" value="ATPase domain of HSP90 chaperone/DNA topoisomerase II/histidine kinase"/>
    <property type="match status" value="1"/>
</dbReference>
<gene>
    <name evidence="6" type="primary">PMS1</name>
    <name evidence="6" type="ORF">CAAN4_G01376</name>
</gene>
<evidence type="ECO:0000256" key="2">
    <source>
        <dbReference type="ARBA" id="ARBA00022763"/>
    </source>
</evidence>
<feature type="domain" description="MutL C-terminal dimerisation" evidence="4">
    <location>
        <begin position="721"/>
        <end position="877"/>
    </location>
</feature>
<dbReference type="Gene3D" id="3.30.1370.100">
    <property type="entry name" value="MutL, C-terminal domain, regulatory subdomain"/>
    <property type="match status" value="1"/>
</dbReference>
<feature type="region of interest" description="Disordered" evidence="3">
    <location>
        <begin position="429"/>
        <end position="497"/>
    </location>
</feature>
<evidence type="ECO:0000259" key="4">
    <source>
        <dbReference type="SMART" id="SM00853"/>
    </source>
</evidence>
<dbReference type="InterPro" id="IPR038973">
    <property type="entry name" value="MutL/Mlh/Pms-like"/>
</dbReference>
<feature type="region of interest" description="Disordered" evidence="3">
    <location>
        <begin position="374"/>
        <end position="402"/>
    </location>
</feature>
<evidence type="ECO:0000313" key="6">
    <source>
        <dbReference type="EMBL" id="CAK7915898.1"/>
    </source>
</evidence>
<dbReference type="EMBL" id="OZ004259">
    <property type="protein sequence ID" value="CAK7915898.1"/>
    <property type="molecule type" value="Genomic_DNA"/>
</dbReference>
<dbReference type="InterPro" id="IPR014721">
    <property type="entry name" value="Ribsml_uS5_D2-typ_fold_subgr"/>
</dbReference>
<dbReference type="CDD" id="cd16926">
    <property type="entry name" value="HATPase_MutL-MLH-PMS-like"/>
    <property type="match status" value="1"/>
</dbReference>
<accession>A0ABP0EGL9</accession>
<organism evidence="6 7">
    <name type="scientific">[Candida] anglica</name>
    <dbReference type="NCBI Taxonomy" id="148631"/>
    <lineage>
        <taxon>Eukaryota</taxon>
        <taxon>Fungi</taxon>
        <taxon>Dikarya</taxon>
        <taxon>Ascomycota</taxon>
        <taxon>Saccharomycotina</taxon>
        <taxon>Pichiomycetes</taxon>
        <taxon>Debaryomycetaceae</taxon>
        <taxon>Kurtzmaniella</taxon>
    </lineage>
</organism>
<dbReference type="Gene3D" id="3.30.230.10">
    <property type="match status" value="1"/>
</dbReference>
<dbReference type="InterPro" id="IPR013507">
    <property type="entry name" value="DNA_mismatch_S5_2-like"/>
</dbReference>
<dbReference type="InterPro" id="IPR020568">
    <property type="entry name" value="Ribosomal_Su5_D2-typ_SF"/>
</dbReference>
<dbReference type="SMART" id="SM00853">
    <property type="entry name" value="MutL_C"/>
    <property type="match status" value="1"/>
</dbReference>
<sequence>MSIRSIGTADVHRITSGQVITDLVSVCKEIIENSIDANSTQIEVTFTNYGVDSVEIIDNGDGIDPKDYEMVCVKHATSKLSNYEEFEATTTLGFRGEAMSSLCSISNVTISTCQAKTYPKATKLEYDSMGQLKSKTTISGKKGTNVLIKDLFHNLPVRQKDLLKNNKREFTKAITILTNYALIYPQIRFTIYHLNIKGKRNLMVGTQGGLKNTILKNLVSIYGSNGNYGMIPFDIKIVDKYSFKGLISNCSFGLGRSSMDRQFFYINNRPVKMKMFGKCINEVYRMFNSVQYPMVVFNLEIDNSYLDINVTPDKRTILVVNEEMICEVLREKLIEFFNEQGNVIPKQGKIKEEKGQSKLEGIIKEEKVKEERVEKRDEKNVDVDNEEESYNESEEMEGMVVSSDTELLSYEVKEYFPEDFKKNKENEEIEVEEELKEIEKEKEIEDELEDVQEQDDLELEDVQEEDVQELEQVQEQDDVESEDVQEIEESPELGELLDESEIEDVQELEQLEESQDSQSNNLKLQNTSQDHLFVNDIEESDDSTSIEKIKTSNSSIPSTTKSLPIKEINYSKFNIDNESLFVDQLDINSFKNPEENFPKPLETTDILTVQIGDNPPEQNHLKRSRSFNPNLESNNNCCDHSLTPPSITPQIKRKKITSIHNLKRKFHIDLKDIQYDHHGIKKDDKRVPLNTKKITKIDDFKESEEKLTLTVSKSDFKQMNIVGQFNLGFILVTCPPTKSQEYSNLFIIDQHASDEKFNFERLQTQTILQSQPLVIPKVIELSPMDELIVSDNLEIFKKNGFNIKLNENERPGERITLISLPLSKRTIFDLKDFHELVHLIKENSNGGVNNLMVRCSKIRAMFASRACRTSIMIGQYLPKSTMERVVHNLGGLDKPWNCPHGRPTMRHLMEMKDWKSFNKDYEI</sequence>
<dbReference type="InterPro" id="IPR042120">
    <property type="entry name" value="MutL_C_dimsub"/>
</dbReference>
<dbReference type="SMART" id="SM01340">
    <property type="entry name" value="DNA_mis_repair"/>
    <property type="match status" value="1"/>
</dbReference>